<evidence type="ECO:0000313" key="2">
    <source>
        <dbReference type="EMBL" id="MCM0620117.1"/>
    </source>
</evidence>
<keyword evidence="1" id="KW-0812">Transmembrane</keyword>
<evidence type="ECO:0000313" key="3">
    <source>
        <dbReference type="Proteomes" id="UP001139485"/>
    </source>
</evidence>
<dbReference type="EMBL" id="JAMOIL010000008">
    <property type="protein sequence ID" value="MCM0620117.1"/>
    <property type="molecule type" value="Genomic_DNA"/>
</dbReference>
<comment type="caution">
    <text evidence="2">The sequence shown here is derived from an EMBL/GenBank/DDBJ whole genome shotgun (WGS) entry which is preliminary data.</text>
</comment>
<organism evidence="2 3">
    <name type="scientific">Nocardioides bruguierae</name>
    <dbReference type="NCBI Taxonomy" id="2945102"/>
    <lineage>
        <taxon>Bacteria</taxon>
        <taxon>Bacillati</taxon>
        <taxon>Actinomycetota</taxon>
        <taxon>Actinomycetes</taxon>
        <taxon>Propionibacteriales</taxon>
        <taxon>Nocardioidaceae</taxon>
        <taxon>Nocardioides</taxon>
    </lineage>
</organism>
<reference evidence="2" key="1">
    <citation type="submission" date="2022-05" db="EMBL/GenBank/DDBJ databases">
        <authorList>
            <person name="Tuo L."/>
        </authorList>
    </citation>
    <scope>NUCLEOTIDE SEQUENCE</scope>
    <source>
        <strain evidence="2">BSK12Z-4</strain>
    </source>
</reference>
<accession>A0A9X2D794</accession>
<proteinExistence type="predicted"/>
<gene>
    <name evidence="2" type="ORF">M8330_07390</name>
</gene>
<protein>
    <submittedName>
        <fullName evidence="2">Uncharacterized protein</fullName>
    </submittedName>
</protein>
<feature type="transmembrane region" description="Helical" evidence="1">
    <location>
        <begin position="12"/>
        <end position="39"/>
    </location>
</feature>
<dbReference type="Proteomes" id="UP001139485">
    <property type="component" value="Unassembled WGS sequence"/>
</dbReference>
<dbReference type="AlphaFoldDB" id="A0A9X2D794"/>
<name>A0A9X2D794_9ACTN</name>
<sequence>MLAQMLHRTRLFTWLARTVGGCLLVAALAGVAGVVLGRLLEADDVLPAAALPALLAAGLYLLGSSAPAPDADVLALLEVEDPVESPVPDGLPH</sequence>
<dbReference type="RefSeq" id="WP_250826796.1">
    <property type="nucleotide sequence ID" value="NZ_JAMOIL010000008.1"/>
</dbReference>
<keyword evidence="3" id="KW-1185">Reference proteome</keyword>
<keyword evidence="1" id="KW-0472">Membrane</keyword>
<keyword evidence="1" id="KW-1133">Transmembrane helix</keyword>
<evidence type="ECO:0000256" key="1">
    <source>
        <dbReference type="SAM" id="Phobius"/>
    </source>
</evidence>
<feature type="transmembrane region" description="Helical" evidence="1">
    <location>
        <begin position="45"/>
        <end position="62"/>
    </location>
</feature>